<keyword evidence="2" id="KW-1185">Reference proteome</keyword>
<dbReference type="EMBL" id="JBJQOH010000004">
    <property type="protein sequence ID" value="KAL3688657.1"/>
    <property type="molecule type" value="Genomic_DNA"/>
</dbReference>
<comment type="caution">
    <text evidence="1">The sequence shown here is derived from an EMBL/GenBank/DDBJ whole genome shotgun (WGS) entry which is preliminary data.</text>
</comment>
<evidence type="ECO:0000313" key="2">
    <source>
        <dbReference type="Proteomes" id="UP001633002"/>
    </source>
</evidence>
<name>A0ABD3HDI0_9MARC</name>
<dbReference type="Gene3D" id="1.20.930.20">
    <property type="entry name" value="Adaptor protein Cbl, N-terminal domain"/>
    <property type="match status" value="1"/>
</dbReference>
<protein>
    <recommendedName>
        <fullName evidence="3">Fungal N-terminal domain-containing protein</fullName>
    </recommendedName>
</protein>
<dbReference type="InterPro" id="IPR036537">
    <property type="entry name" value="Adaptor_Cbl_N_dom_sf"/>
</dbReference>
<accession>A0ABD3HDI0</accession>
<gene>
    <name evidence="1" type="ORF">R1sor_014966</name>
</gene>
<dbReference type="AlphaFoldDB" id="A0ABD3HDI0"/>
<dbReference type="Proteomes" id="UP001633002">
    <property type="component" value="Unassembled WGS sequence"/>
</dbReference>
<reference evidence="1 2" key="1">
    <citation type="submission" date="2024-09" db="EMBL/GenBank/DDBJ databases">
        <title>Chromosome-scale assembly of Riccia sorocarpa.</title>
        <authorList>
            <person name="Paukszto L."/>
        </authorList>
    </citation>
    <scope>NUCLEOTIDE SEQUENCE [LARGE SCALE GENOMIC DNA]</scope>
    <source>
        <strain evidence="1">LP-2024</strain>
        <tissue evidence="1">Aerial parts of the thallus</tissue>
    </source>
</reference>
<sequence>MDPVLSILGLVETLVGTMDFIISKARQVYHLKSKCEAFANLLDELLRTLRNATLESIANEQAVQRLNKLNETLTRAGFLLTDLEKPMKWNFAVATGKADRKLDALHKEIMESLTLLNTHVLHGAPSPSQVPRTNF</sequence>
<evidence type="ECO:0000313" key="1">
    <source>
        <dbReference type="EMBL" id="KAL3688657.1"/>
    </source>
</evidence>
<evidence type="ECO:0008006" key="3">
    <source>
        <dbReference type="Google" id="ProtNLM"/>
    </source>
</evidence>
<organism evidence="1 2">
    <name type="scientific">Riccia sorocarpa</name>
    <dbReference type="NCBI Taxonomy" id="122646"/>
    <lineage>
        <taxon>Eukaryota</taxon>
        <taxon>Viridiplantae</taxon>
        <taxon>Streptophyta</taxon>
        <taxon>Embryophyta</taxon>
        <taxon>Marchantiophyta</taxon>
        <taxon>Marchantiopsida</taxon>
        <taxon>Marchantiidae</taxon>
        <taxon>Marchantiales</taxon>
        <taxon>Ricciaceae</taxon>
        <taxon>Riccia</taxon>
    </lineage>
</organism>
<proteinExistence type="predicted"/>